<protein>
    <submittedName>
        <fullName evidence="2">Lysophospholipase</fullName>
    </submittedName>
</protein>
<proteinExistence type="predicted"/>
<gene>
    <name evidence="2" type="ORF">QY95_00011</name>
</gene>
<dbReference type="PANTHER" id="PTHR11614">
    <property type="entry name" value="PHOSPHOLIPASE-RELATED"/>
    <property type="match status" value="1"/>
</dbReference>
<sequence length="269" mass="31159">MWKWETEEQPRGVIVMVHGAMEHHGRYGWLIEMWRKNGFHVVMGDLPGHGMTSRAKRGHISSFNEYIDEVREWLMASYQFNLPVFLLGHSMGGLVVIRLLQEIKEDIEVAGVILASPCLGMLHTPPKVLEMMSHGLSSLSPSLKFPSGLTLEMATRNEEIREADKDDPLYIHKVSVRWYRELIQATKTASLKAADSLDVPLLVMQAGSDLIVDKKSVKRWFNKLDVSEMHYKEWPELYHELFNEPEREEVFRYTMEFVDSRLRLLGYVT</sequence>
<dbReference type="InterPro" id="IPR051044">
    <property type="entry name" value="MAG_DAG_Lipase"/>
</dbReference>
<dbReference type="OrthoDB" id="9806902at2"/>
<dbReference type="AlphaFoldDB" id="A0A0F5HWC4"/>
<dbReference type="RefSeq" id="WP_039234059.1">
    <property type="nucleotide sequence ID" value="NZ_JWIQ02000053.1"/>
</dbReference>
<accession>A0A0F5HWC4</accession>
<accession>A0A0F5IDH4</accession>
<evidence type="ECO:0000259" key="1">
    <source>
        <dbReference type="Pfam" id="PF12146"/>
    </source>
</evidence>
<dbReference type="Gene3D" id="3.40.50.1820">
    <property type="entry name" value="alpha/beta hydrolase"/>
    <property type="match status" value="1"/>
</dbReference>
<feature type="domain" description="Serine aminopeptidase S33" evidence="1">
    <location>
        <begin position="9"/>
        <end position="246"/>
    </location>
</feature>
<organism evidence="2 3">
    <name type="scientific">Bacillus thermotolerans</name>
    <name type="common">Quasibacillus thermotolerans</name>
    <dbReference type="NCBI Taxonomy" id="1221996"/>
    <lineage>
        <taxon>Bacteria</taxon>
        <taxon>Bacillati</taxon>
        <taxon>Bacillota</taxon>
        <taxon>Bacilli</taxon>
        <taxon>Bacillales</taxon>
        <taxon>Bacillaceae</taxon>
        <taxon>Bacillus</taxon>
    </lineage>
</organism>
<evidence type="ECO:0000313" key="2">
    <source>
        <dbReference type="EMBL" id="KKB43619.1"/>
    </source>
</evidence>
<reference evidence="2" key="1">
    <citation type="submission" date="2015-02" db="EMBL/GenBank/DDBJ databases">
        <title>Genome Assembly of Bacillaceae bacterium MTCC 8252.</title>
        <authorList>
            <person name="Verma A."/>
            <person name="Khatri I."/>
            <person name="Mual P."/>
            <person name="Subramanian S."/>
            <person name="Krishnamurthi S."/>
        </authorList>
    </citation>
    <scope>NUCLEOTIDE SEQUENCE [LARGE SCALE GENOMIC DNA]</scope>
    <source>
        <strain evidence="2">MTCC 8252</strain>
    </source>
</reference>
<comment type="caution">
    <text evidence="2">The sequence shown here is derived from an EMBL/GenBank/DDBJ whole genome shotgun (WGS) entry which is preliminary data.</text>
</comment>
<dbReference type="Pfam" id="PF12146">
    <property type="entry name" value="Hydrolase_4"/>
    <property type="match status" value="1"/>
</dbReference>
<dbReference type="STRING" id="1221996.QY95_00011"/>
<dbReference type="InterPro" id="IPR029058">
    <property type="entry name" value="AB_hydrolase_fold"/>
</dbReference>
<dbReference type="EMBL" id="JWIR02000001">
    <property type="protein sequence ID" value="KKB43619.1"/>
    <property type="molecule type" value="Genomic_DNA"/>
</dbReference>
<dbReference type="SUPFAM" id="SSF53474">
    <property type="entry name" value="alpha/beta-Hydrolases"/>
    <property type="match status" value="1"/>
</dbReference>
<name>A0A0F5HWC4_BACTR</name>
<keyword evidence="3" id="KW-1185">Reference proteome</keyword>
<dbReference type="InterPro" id="IPR022742">
    <property type="entry name" value="Hydrolase_4"/>
</dbReference>
<dbReference type="FunFam" id="3.40.50.1820:FF:000154">
    <property type="entry name" value="Alpha/beta hydrolase"/>
    <property type="match status" value="1"/>
</dbReference>
<dbReference type="Proteomes" id="UP000031563">
    <property type="component" value="Unassembled WGS sequence"/>
</dbReference>
<evidence type="ECO:0000313" key="3">
    <source>
        <dbReference type="Proteomes" id="UP000031563"/>
    </source>
</evidence>